<reference evidence="7 8" key="1">
    <citation type="submission" date="2019-07" db="EMBL/GenBank/DDBJ databases">
        <authorList>
            <person name="Duangmal K."/>
            <person name="Teo W.F.A."/>
        </authorList>
    </citation>
    <scope>NUCLEOTIDE SEQUENCE [LARGE SCALE GENOMIC DNA]</scope>
    <source>
        <strain evidence="7 8">TBRC 6029</strain>
    </source>
</reference>
<name>A0A558CGV9_9PSEU</name>
<feature type="transmembrane region" description="Helical" evidence="6">
    <location>
        <begin position="189"/>
        <end position="207"/>
    </location>
</feature>
<dbReference type="NCBIfam" id="TIGR02228">
    <property type="entry name" value="sigpep_I_arch"/>
    <property type="match status" value="1"/>
</dbReference>
<dbReference type="OrthoDB" id="5241786at2"/>
<evidence type="ECO:0000256" key="6">
    <source>
        <dbReference type="SAM" id="Phobius"/>
    </source>
</evidence>
<dbReference type="GO" id="GO:0016020">
    <property type="term" value="C:membrane"/>
    <property type="evidence" value="ECO:0007669"/>
    <property type="project" value="UniProtKB-SubCell"/>
</dbReference>
<sequence>MAFQSASTQQFAERVHRRGDLHLGSAGTRVIPRGDVAVGTPGRTTATSAGYRVRLITSVLSRTVLGSLSGLLVWAQLPVAALGWTAEVVQSGSMRPALVPGDVVLYQPLRDRTPAVGQILLVQDRTRPGHLLTHRVYRVLPDNDLITKGDANSTPDSTPVRPADVRGVARLRVPWIGLPVQLWRARRPVPAAIVLLGLAVLLALAALPPHSRRRPG</sequence>
<evidence type="ECO:0000313" key="7">
    <source>
        <dbReference type="EMBL" id="TVT47912.1"/>
    </source>
</evidence>
<evidence type="ECO:0000256" key="2">
    <source>
        <dbReference type="ARBA" id="ARBA00022692"/>
    </source>
</evidence>
<evidence type="ECO:0000256" key="4">
    <source>
        <dbReference type="ARBA" id="ARBA00023136"/>
    </source>
</evidence>
<reference evidence="7 8" key="2">
    <citation type="submission" date="2019-08" db="EMBL/GenBank/DDBJ databases">
        <title>Amycolatopsis acidicola sp. nov., isolated from peat swamp forest soil.</title>
        <authorList>
            <person name="Srisuk N."/>
        </authorList>
    </citation>
    <scope>NUCLEOTIDE SEQUENCE [LARGE SCALE GENOMIC DNA]</scope>
    <source>
        <strain evidence="7 8">TBRC 6029</strain>
    </source>
</reference>
<dbReference type="GO" id="GO:0004252">
    <property type="term" value="F:serine-type endopeptidase activity"/>
    <property type="evidence" value="ECO:0007669"/>
    <property type="project" value="UniProtKB-UniRule"/>
</dbReference>
<dbReference type="EMBL" id="VJWX01000178">
    <property type="protein sequence ID" value="TVT47912.1"/>
    <property type="molecule type" value="Genomic_DNA"/>
</dbReference>
<keyword evidence="3 6" id="KW-1133">Transmembrane helix</keyword>
<evidence type="ECO:0000256" key="1">
    <source>
        <dbReference type="ARBA" id="ARBA00004370"/>
    </source>
</evidence>
<organism evidence="7 8">
    <name type="scientific">Amycolatopsis rhizosphaerae</name>
    <dbReference type="NCBI Taxonomy" id="2053003"/>
    <lineage>
        <taxon>Bacteria</taxon>
        <taxon>Bacillati</taxon>
        <taxon>Actinomycetota</taxon>
        <taxon>Actinomycetes</taxon>
        <taxon>Pseudonocardiales</taxon>
        <taxon>Pseudonocardiaceae</taxon>
        <taxon>Amycolatopsis</taxon>
    </lineage>
</organism>
<comment type="caution">
    <text evidence="7">The sequence shown here is derived from an EMBL/GenBank/DDBJ whole genome shotgun (WGS) entry which is preliminary data.</text>
</comment>
<keyword evidence="8" id="KW-1185">Reference proteome</keyword>
<dbReference type="GO" id="GO:0006465">
    <property type="term" value="P:signal peptide processing"/>
    <property type="evidence" value="ECO:0007669"/>
    <property type="project" value="UniProtKB-UniRule"/>
</dbReference>
<dbReference type="InterPro" id="IPR019533">
    <property type="entry name" value="Peptidase_S26"/>
</dbReference>
<dbReference type="SUPFAM" id="SSF51306">
    <property type="entry name" value="LexA/Signal peptidase"/>
    <property type="match status" value="1"/>
</dbReference>
<dbReference type="EC" id="3.4.21.89" evidence="5"/>
<dbReference type="CDD" id="cd06530">
    <property type="entry name" value="S26_SPase_I"/>
    <property type="match status" value="1"/>
</dbReference>
<dbReference type="GO" id="GO:0009003">
    <property type="term" value="F:signal peptidase activity"/>
    <property type="evidence" value="ECO:0007669"/>
    <property type="project" value="UniProtKB-EC"/>
</dbReference>
<dbReference type="AlphaFoldDB" id="A0A558CGV9"/>
<comment type="subcellular location">
    <subcellularLocation>
        <location evidence="1">Membrane</location>
    </subcellularLocation>
</comment>
<gene>
    <name evidence="7" type="ORF">FNH05_18450</name>
</gene>
<accession>A0A558CGV9</accession>
<dbReference type="PRINTS" id="PR00728">
    <property type="entry name" value="SIGNALPTASE"/>
</dbReference>
<keyword evidence="7" id="KW-0378">Hydrolase</keyword>
<evidence type="ECO:0000256" key="3">
    <source>
        <dbReference type="ARBA" id="ARBA00022989"/>
    </source>
</evidence>
<dbReference type="InterPro" id="IPR001733">
    <property type="entry name" value="Peptidase_S26B"/>
</dbReference>
<proteinExistence type="predicted"/>
<keyword evidence="4 6" id="KW-0472">Membrane</keyword>
<dbReference type="Proteomes" id="UP000320011">
    <property type="component" value="Unassembled WGS sequence"/>
</dbReference>
<protein>
    <recommendedName>
        <fullName evidence="5">Signal peptidase I</fullName>
        <ecNumber evidence="5">3.4.21.89</ecNumber>
    </recommendedName>
</protein>
<keyword evidence="2 6" id="KW-0812">Transmembrane</keyword>
<dbReference type="InterPro" id="IPR036286">
    <property type="entry name" value="LexA/Signal_pep-like_sf"/>
</dbReference>
<evidence type="ECO:0000313" key="8">
    <source>
        <dbReference type="Proteomes" id="UP000320011"/>
    </source>
</evidence>
<evidence type="ECO:0000256" key="5">
    <source>
        <dbReference type="NCBIfam" id="TIGR02228"/>
    </source>
</evidence>